<accession>A0ABQ5JN01</accession>
<proteinExistence type="predicted"/>
<keyword evidence="3 6" id="KW-0812">Transmembrane</keyword>
<feature type="transmembrane region" description="Helical" evidence="6">
    <location>
        <begin position="369"/>
        <end position="387"/>
    </location>
</feature>
<keyword evidence="2" id="KW-1003">Cell membrane</keyword>
<comment type="caution">
    <text evidence="7">The sequence shown here is derived from an EMBL/GenBank/DDBJ whole genome shotgun (WGS) entry which is preliminary data.</text>
</comment>
<feature type="transmembrane region" description="Helical" evidence="6">
    <location>
        <begin position="134"/>
        <end position="151"/>
    </location>
</feature>
<feature type="transmembrane region" description="Helical" evidence="6">
    <location>
        <begin position="491"/>
        <end position="513"/>
    </location>
</feature>
<keyword evidence="8" id="KW-1185">Reference proteome</keyword>
<comment type="subcellular location">
    <subcellularLocation>
        <location evidence="1">Cell membrane</location>
        <topology evidence="1">Multi-pass membrane protein</topology>
    </subcellularLocation>
</comment>
<dbReference type="Proteomes" id="UP001628078">
    <property type="component" value="Unassembled WGS sequence"/>
</dbReference>
<feature type="transmembrane region" description="Helical" evidence="6">
    <location>
        <begin position="197"/>
        <end position="215"/>
    </location>
</feature>
<evidence type="ECO:0000256" key="4">
    <source>
        <dbReference type="ARBA" id="ARBA00022989"/>
    </source>
</evidence>
<feature type="transmembrane region" description="Helical" evidence="6">
    <location>
        <begin position="245"/>
        <end position="265"/>
    </location>
</feature>
<dbReference type="PANTHER" id="PTHR30250">
    <property type="entry name" value="PST FAMILY PREDICTED COLANIC ACID TRANSPORTER"/>
    <property type="match status" value="1"/>
</dbReference>
<feature type="transmembrane region" description="Helical" evidence="6">
    <location>
        <begin position="21"/>
        <end position="42"/>
    </location>
</feature>
<dbReference type="Pfam" id="PF01943">
    <property type="entry name" value="Polysacc_synt"/>
    <property type="match status" value="1"/>
</dbReference>
<keyword evidence="7" id="KW-0813">Transport</keyword>
<evidence type="ECO:0000256" key="6">
    <source>
        <dbReference type="SAM" id="Phobius"/>
    </source>
</evidence>
<feature type="transmembrane region" description="Helical" evidence="6">
    <location>
        <begin position="426"/>
        <end position="444"/>
    </location>
</feature>
<feature type="transmembrane region" description="Helical" evidence="6">
    <location>
        <begin position="297"/>
        <end position="320"/>
    </location>
</feature>
<gene>
    <name evidence="7" type="ORF">JCM31185_11240</name>
</gene>
<feature type="transmembrane region" description="Helical" evidence="6">
    <location>
        <begin position="332"/>
        <end position="357"/>
    </location>
</feature>
<feature type="transmembrane region" description="Helical" evidence="6">
    <location>
        <begin position="100"/>
        <end position="122"/>
    </location>
</feature>
<evidence type="ECO:0000313" key="8">
    <source>
        <dbReference type="Proteomes" id="UP001628078"/>
    </source>
</evidence>
<dbReference type="EMBL" id="BQXO01000002">
    <property type="protein sequence ID" value="GKT05836.1"/>
    <property type="molecule type" value="Genomic_DNA"/>
</dbReference>
<dbReference type="PANTHER" id="PTHR30250:SF29">
    <property type="entry name" value="POLYSACCHARIDE BIOSYNTHESIS PROTEIN C-TERMINAL DOMAIN-CONTAINING PROTEIN"/>
    <property type="match status" value="1"/>
</dbReference>
<evidence type="ECO:0000313" key="7">
    <source>
        <dbReference type="EMBL" id="GKT05836.1"/>
    </source>
</evidence>
<keyword evidence="5 6" id="KW-0472">Membrane</keyword>
<dbReference type="InterPro" id="IPR002797">
    <property type="entry name" value="Polysacc_synth"/>
</dbReference>
<dbReference type="RefSeq" id="WP_407883409.1">
    <property type="nucleotide sequence ID" value="NZ_BQXO01000002.1"/>
</dbReference>
<dbReference type="CDD" id="cd13124">
    <property type="entry name" value="MATE_SpoVB_like"/>
    <property type="match status" value="1"/>
</dbReference>
<sequence>MKIHPQAKATDKPTQTARRGLVNGALLLSLAALIAKVLSAVYRIPLQNLVGNTGFYVYQQVYPLYGIAMTFALSGLPVFISKLIAEVTDPWRQRLVARRIFVILAGFGLCLFIGLFVGSHGIAAAMGDTGLTPLIQVVAGMALFLPFLAVGRGLAQGQFNMRPTAISQVLEQVVRVMVIIVVAWLAAHQHWNVYRMGAWAMSGALFGAVAALIVFGQTYRSLFRPLPATKPVATNDHWRTLMGRLWQEGGTICLFAAVVILLQLVDSFTVKRGLVASGLTDPAAKSLKGVYDRAQPLIQLGLVVATSFSATLLPALSVAWRQQRQQAIQMTLTMLIHISLALSAAATIGLVVLMPLINLVLFGSETGSLALAIYCLSIIFASLISTYNSILQSMNQYRLSLIALTAGLIVKGCFNYWAVYVWGINGASWLTVISLAAMMLILWLGSPTSMRTALTHGSFVRKLVGTVGTMGGLAGLASWLFQLWLPLTRGSAILMVAICVVIGMSVFVGLALWGQLFSMREWLTLPGGRRLLKLTKRN</sequence>
<evidence type="ECO:0000256" key="2">
    <source>
        <dbReference type="ARBA" id="ARBA00022475"/>
    </source>
</evidence>
<feature type="transmembrane region" description="Helical" evidence="6">
    <location>
        <begin position="399"/>
        <end position="420"/>
    </location>
</feature>
<keyword evidence="4 6" id="KW-1133">Transmembrane helix</keyword>
<feature type="transmembrane region" description="Helical" evidence="6">
    <location>
        <begin position="62"/>
        <end position="80"/>
    </location>
</feature>
<feature type="transmembrane region" description="Helical" evidence="6">
    <location>
        <begin position="464"/>
        <end position="485"/>
    </location>
</feature>
<keyword evidence="7" id="KW-0762">Sugar transport</keyword>
<dbReference type="InterPro" id="IPR050833">
    <property type="entry name" value="Poly_Biosynth_Transport"/>
</dbReference>
<protein>
    <submittedName>
        <fullName evidence="7">Sugar transporter</fullName>
    </submittedName>
</protein>
<reference evidence="7 8" key="1">
    <citation type="submission" date="2022-03" db="EMBL/GenBank/DDBJ databases">
        <title>Draft genome sequence of Furfurilactobacillus curtus JCM 31185.</title>
        <authorList>
            <person name="Suzuki S."/>
            <person name="Endo A."/>
            <person name="Kajikawa A."/>
        </authorList>
    </citation>
    <scope>NUCLEOTIDE SEQUENCE [LARGE SCALE GENOMIC DNA]</scope>
    <source>
        <strain evidence="7 8">JCM 31185</strain>
    </source>
</reference>
<evidence type="ECO:0000256" key="1">
    <source>
        <dbReference type="ARBA" id="ARBA00004651"/>
    </source>
</evidence>
<feature type="transmembrane region" description="Helical" evidence="6">
    <location>
        <begin position="172"/>
        <end position="191"/>
    </location>
</feature>
<organism evidence="7 8">
    <name type="scientific">Furfurilactobacillus curtus</name>
    <dbReference type="NCBI Taxonomy" id="1746200"/>
    <lineage>
        <taxon>Bacteria</taxon>
        <taxon>Bacillati</taxon>
        <taxon>Bacillota</taxon>
        <taxon>Bacilli</taxon>
        <taxon>Lactobacillales</taxon>
        <taxon>Lactobacillaceae</taxon>
        <taxon>Furfurilactobacillus</taxon>
    </lineage>
</organism>
<name>A0ABQ5JN01_9LACO</name>
<evidence type="ECO:0000256" key="3">
    <source>
        <dbReference type="ARBA" id="ARBA00022692"/>
    </source>
</evidence>
<evidence type="ECO:0000256" key="5">
    <source>
        <dbReference type="ARBA" id="ARBA00023136"/>
    </source>
</evidence>
<dbReference type="InterPro" id="IPR024923">
    <property type="entry name" value="PG_synth_SpoVB"/>
</dbReference>